<evidence type="ECO:0000313" key="1">
    <source>
        <dbReference type="EMBL" id="CAI27206.1"/>
    </source>
</evidence>
<evidence type="ECO:0000313" key="2">
    <source>
        <dbReference type="Proteomes" id="UP000001021"/>
    </source>
</evidence>
<reference evidence="1 2" key="1">
    <citation type="journal article" date="2006" name="J. Bacteriol.">
        <title>Comparative genomic analysis of three strains of Ehrlichia ruminantium reveals an active process of genome size plasticity.</title>
        <authorList>
            <person name="Frutos R."/>
            <person name="Viari A."/>
            <person name="Ferraz C."/>
            <person name="Morgat A."/>
            <person name="Eychenie S."/>
            <person name="Kandassami Y."/>
            <person name="Chantal I."/>
            <person name="Bensaid A."/>
            <person name="Coissac E."/>
            <person name="Vachiery N."/>
            <person name="Demaille J."/>
            <person name="Martinez D."/>
        </authorList>
    </citation>
    <scope>NUCLEOTIDE SEQUENCE [LARGE SCALE GENOMIC DNA]</scope>
    <source>
        <strain evidence="1 2">Welgevonden</strain>
    </source>
</reference>
<dbReference type="HOGENOM" id="CLU_2632480_0_0_5"/>
<accession>A0A0H3M6I6</accession>
<keyword evidence="2" id="KW-1185">Reference proteome</keyword>
<sequence>MNHFMKSERTHKLIKYTNYNHPYNYHLEVALRYNIIKIELHSYILVFFSVTLRTRYMIIHNIEQTTGKIITGIKVPS</sequence>
<proteinExistence type="predicted"/>
<name>A0A0H3M6I6_EHRRW</name>
<protein>
    <submittedName>
        <fullName evidence="1">Uncharacterized protein</fullName>
    </submittedName>
</protein>
<dbReference type="Proteomes" id="UP000001021">
    <property type="component" value="Chromosome"/>
</dbReference>
<gene>
    <name evidence="1" type="ordered locus">ERWE_CDS_07120</name>
</gene>
<dbReference type="KEGG" id="erw:ERWE_CDS_07120"/>
<dbReference type="AlphaFoldDB" id="A0A0H3M6I6"/>
<dbReference type="EMBL" id="CR925678">
    <property type="protein sequence ID" value="CAI27206.1"/>
    <property type="molecule type" value="Genomic_DNA"/>
</dbReference>
<organism evidence="1 2">
    <name type="scientific">Ehrlichia ruminantium (strain Welgevonden)</name>
    <dbReference type="NCBI Taxonomy" id="254945"/>
    <lineage>
        <taxon>Bacteria</taxon>
        <taxon>Pseudomonadati</taxon>
        <taxon>Pseudomonadota</taxon>
        <taxon>Alphaproteobacteria</taxon>
        <taxon>Rickettsiales</taxon>
        <taxon>Anaplasmataceae</taxon>
        <taxon>Ehrlichia</taxon>
    </lineage>
</organism>